<proteinExistence type="predicted"/>
<accession>A0AAN6M419</accession>
<organism evidence="4 5">
    <name type="scientific">Pseudopithomyces chartarum</name>
    <dbReference type="NCBI Taxonomy" id="1892770"/>
    <lineage>
        <taxon>Eukaryota</taxon>
        <taxon>Fungi</taxon>
        <taxon>Dikarya</taxon>
        <taxon>Ascomycota</taxon>
        <taxon>Pezizomycotina</taxon>
        <taxon>Dothideomycetes</taxon>
        <taxon>Pleosporomycetidae</taxon>
        <taxon>Pleosporales</taxon>
        <taxon>Massarineae</taxon>
        <taxon>Didymosphaeriaceae</taxon>
        <taxon>Pseudopithomyces</taxon>
    </lineage>
</organism>
<keyword evidence="1" id="KW-0862">Zinc</keyword>
<keyword evidence="1" id="KW-0863">Zinc-finger</keyword>
<gene>
    <name evidence="4" type="ORF">GRF29_28g822451</name>
</gene>
<keyword evidence="1" id="KW-0479">Metal-binding</keyword>
<feature type="region of interest" description="Disordered" evidence="2">
    <location>
        <begin position="25"/>
        <end position="67"/>
    </location>
</feature>
<evidence type="ECO:0000256" key="1">
    <source>
        <dbReference type="PROSITE-ProRule" id="PRU00175"/>
    </source>
</evidence>
<feature type="domain" description="RING-type" evidence="3">
    <location>
        <begin position="291"/>
        <end position="340"/>
    </location>
</feature>
<name>A0AAN6M419_9PLEO</name>
<evidence type="ECO:0000256" key="2">
    <source>
        <dbReference type="SAM" id="MobiDB-lite"/>
    </source>
</evidence>
<evidence type="ECO:0000259" key="3">
    <source>
        <dbReference type="PROSITE" id="PS50089"/>
    </source>
</evidence>
<sequence>METCYCSTDGKLKCNGTNCTRALANSNPDSCSNPESKEESENEMDMESEIESEIESDSDSDMEPPEPVYQRTIPHFGTDLECFEKVFPSLLDALNNAGDAFATGWLAGCIHDVVTCLTEFQRRRSRLLQQTLELRYHRDMEDEDSPASDGVIEWIKPRQLLDFYNVLHEAVEARHPAQAGVAPTPAQIEAKIDEKESMFGSMLDNAIQELWGDDENNEEESHEELYSMRGGWIWARDGSWTYPAWVQGTTDLSMSVQLTPDNTPVEYKPIGASVPMSAFSIPYSGPVQGTCLICMEDLSEIGFKLVAARCTTAHVFHDMCLDHWVNRSGMKNANLCPYDREQICDSRPRAHPGQTEAMAEGTGNE</sequence>
<feature type="compositionally biased region" description="Acidic residues" evidence="2">
    <location>
        <begin position="38"/>
        <end position="64"/>
    </location>
</feature>
<keyword evidence="5" id="KW-1185">Reference proteome</keyword>
<evidence type="ECO:0000313" key="5">
    <source>
        <dbReference type="Proteomes" id="UP001280581"/>
    </source>
</evidence>
<dbReference type="InterPro" id="IPR013083">
    <property type="entry name" value="Znf_RING/FYVE/PHD"/>
</dbReference>
<dbReference type="EMBL" id="WVTA01000004">
    <property type="protein sequence ID" value="KAK3213752.1"/>
    <property type="molecule type" value="Genomic_DNA"/>
</dbReference>
<dbReference type="InterPro" id="IPR001841">
    <property type="entry name" value="Znf_RING"/>
</dbReference>
<dbReference type="AlphaFoldDB" id="A0AAN6M419"/>
<dbReference type="Proteomes" id="UP001280581">
    <property type="component" value="Unassembled WGS sequence"/>
</dbReference>
<dbReference type="SUPFAM" id="SSF57850">
    <property type="entry name" value="RING/U-box"/>
    <property type="match status" value="1"/>
</dbReference>
<evidence type="ECO:0000313" key="4">
    <source>
        <dbReference type="EMBL" id="KAK3213752.1"/>
    </source>
</evidence>
<comment type="caution">
    <text evidence="4">The sequence shown here is derived from an EMBL/GenBank/DDBJ whole genome shotgun (WGS) entry which is preliminary data.</text>
</comment>
<dbReference type="GO" id="GO:0008270">
    <property type="term" value="F:zinc ion binding"/>
    <property type="evidence" value="ECO:0007669"/>
    <property type="project" value="UniProtKB-KW"/>
</dbReference>
<dbReference type="Gene3D" id="3.30.40.10">
    <property type="entry name" value="Zinc/RING finger domain, C3HC4 (zinc finger)"/>
    <property type="match status" value="1"/>
</dbReference>
<reference evidence="4 5" key="1">
    <citation type="submission" date="2021-02" db="EMBL/GenBank/DDBJ databases">
        <title>Genome assembly of Pseudopithomyces chartarum.</title>
        <authorList>
            <person name="Jauregui R."/>
            <person name="Singh J."/>
            <person name="Voisey C."/>
        </authorList>
    </citation>
    <scope>NUCLEOTIDE SEQUENCE [LARGE SCALE GENOMIC DNA]</scope>
    <source>
        <strain evidence="4 5">AGR01</strain>
    </source>
</reference>
<dbReference type="PROSITE" id="PS50089">
    <property type="entry name" value="ZF_RING_2"/>
    <property type="match status" value="1"/>
</dbReference>
<protein>
    <recommendedName>
        <fullName evidence="3">RING-type domain-containing protein</fullName>
    </recommendedName>
</protein>